<dbReference type="EMBL" id="UINC01096489">
    <property type="protein sequence ID" value="SVC53414.1"/>
    <property type="molecule type" value="Genomic_DNA"/>
</dbReference>
<accession>A0A382MWT9</accession>
<feature type="non-terminal residue" evidence="1">
    <location>
        <position position="59"/>
    </location>
</feature>
<reference evidence="1" key="1">
    <citation type="submission" date="2018-05" db="EMBL/GenBank/DDBJ databases">
        <authorList>
            <person name="Lanie J.A."/>
            <person name="Ng W.-L."/>
            <person name="Kazmierczak K.M."/>
            <person name="Andrzejewski T.M."/>
            <person name="Davidsen T.M."/>
            <person name="Wayne K.J."/>
            <person name="Tettelin H."/>
            <person name="Glass J.I."/>
            <person name="Rusch D."/>
            <person name="Podicherti R."/>
            <person name="Tsui H.-C.T."/>
            <person name="Winkler M.E."/>
        </authorList>
    </citation>
    <scope>NUCLEOTIDE SEQUENCE</scope>
</reference>
<gene>
    <name evidence="1" type="ORF">METZ01_LOCUS306268</name>
</gene>
<evidence type="ECO:0000313" key="1">
    <source>
        <dbReference type="EMBL" id="SVC53414.1"/>
    </source>
</evidence>
<name>A0A382MWT9_9ZZZZ</name>
<protein>
    <submittedName>
        <fullName evidence="1">Uncharacterized protein</fullName>
    </submittedName>
</protein>
<proteinExistence type="predicted"/>
<dbReference type="AlphaFoldDB" id="A0A382MWT9"/>
<organism evidence="1">
    <name type="scientific">marine metagenome</name>
    <dbReference type="NCBI Taxonomy" id="408172"/>
    <lineage>
        <taxon>unclassified sequences</taxon>
        <taxon>metagenomes</taxon>
        <taxon>ecological metagenomes</taxon>
    </lineage>
</organism>
<sequence>MENSHIKIAYENRVYRSEMNAMGSILTTILNSDIADSVSLTPMNKMLPLTTIGVNLDDF</sequence>